<keyword evidence="3" id="KW-1185">Reference proteome</keyword>
<evidence type="ECO:0000313" key="3">
    <source>
        <dbReference type="Proteomes" id="UP000193648"/>
    </source>
</evidence>
<name>A0A1Y2G9X1_9FUNG</name>
<feature type="region of interest" description="Disordered" evidence="1">
    <location>
        <begin position="1"/>
        <end position="62"/>
    </location>
</feature>
<dbReference type="GeneID" id="33569997"/>
<organism evidence="2 3">
    <name type="scientific">Lobosporangium transversale</name>
    <dbReference type="NCBI Taxonomy" id="64571"/>
    <lineage>
        <taxon>Eukaryota</taxon>
        <taxon>Fungi</taxon>
        <taxon>Fungi incertae sedis</taxon>
        <taxon>Mucoromycota</taxon>
        <taxon>Mortierellomycotina</taxon>
        <taxon>Mortierellomycetes</taxon>
        <taxon>Mortierellales</taxon>
        <taxon>Mortierellaceae</taxon>
        <taxon>Lobosporangium</taxon>
    </lineage>
</organism>
<evidence type="ECO:0000313" key="2">
    <source>
        <dbReference type="EMBL" id="ORZ04983.1"/>
    </source>
</evidence>
<accession>A0A1Y2G9X1</accession>
<dbReference type="InParanoid" id="A0A1Y2G9X1"/>
<sequence>MVSLRICSDNEDGAPSRSPTTERGNERQGHDHDDSMVNGTVNLNGHGHTNGHSNGDEPSLPAAQVASPSLFLRNHPQVPADIGEEWRTLPEETRLQTQGLQIHLDNFLRPSFSFRISSRDQVTQWTNVAEENTSVSPTHQDSMNQILEGEGDEGKNENSHQEMLQKWP</sequence>
<feature type="compositionally biased region" description="Low complexity" evidence="1">
    <location>
        <begin position="37"/>
        <end position="53"/>
    </location>
</feature>
<dbReference type="Proteomes" id="UP000193648">
    <property type="component" value="Unassembled WGS sequence"/>
</dbReference>
<reference evidence="2 3" key="1">
    <citation type="submission" date="2016-07" db="EMBL/GenBank/DDBJ databases">
        <title>Pervasive Adenine N6-methylation of Active Genes in Fungi.</title>
        <authorList>
            <consortium name="DOE Joint Genome Institute"/>
            <person name="Mondo S.J."/>
            <person name="Dannebaum R.O."/>
            <person name="Kuo R.C."/>
            <person name="Labutti K."/>
            <person name="Haridas S."/>
            <person name="Kuo A."/>
            <person name="Salamov A."/>
            <person name="Ahrendt S.R."/>
            <person name="Lipzen A."/>
            <person name="Sullivan W."/>
            <person name="Andreopoulos W.B."/>
            <person name="Clum A."/>
            <person name="Lindquist E."/>
            <person name="Daum C."/>
            <person name="Ramamoorthy G.K."/>
            <person name="Gryganskyi A."/>
            <person name="Culley D."/>
            <person name="Magnuson J.K."/>
            <person name="James T.Y."/>
            <person name="O'Malley M.A."/>
            <person name="Stajich J.E."/>
            <person name="Spatafora J.W."/>
            <person name="Visel A."/>
            <person name="Grigoriev I.V."/>
        </authorList>
    </citation>
    <scope>NUCLEOTIDE SEQUENCE [LARGE SCALE GENOMIC DNA]</scope>
    <source>
        <strain evidence="2 3">NRRL 3116</strain>
    </source>
</reference>
<evidence type="ECO:0000256" key="1">
    <source>
        <dbReference type="SAM" id="MobiDB-lite"/>
    </source>
</evidence>
<feature type="compositionally biased region" description="Polar residues" evidence="1">
    <location>
        <begin position="131"/>
        <end position="145"/>
    </location>
</feature>
<comment type="caution">
    <text evidence="2">The sequence shown here is derived from an EMBL/GenBank/DDBJ whole genome shotgun (WGS) entry which is preliminary data.</text>
</comment>
<gene>
    <name evidence="2" type="ORF">BCR41DRAFT_389751</name>
</gene>
<proteinExistence type="predicted"/>
<protein>
    <submittedName>
        <fullName evidence="2">Uncharacterized protein</fullName>
    </submittedName>
</protein>
<dbReference type="EMBL" id="MCFF01000053">
    <property type="protein sequence ID" value="ORZ04983.1"/>
    <property type="molecule type" value="Genomic_DNA"/>
</dbReference>
<dbReference type="AlphaFoldDB" id="A0A1Y2G9X1"/>
<feature type="compositionally biased region" description="Basic and acidic residues" evidence="1">
    <location>
        <begin position="23"/>
        <end position="35"/>
    </location>
</feature>
<dbReference type="RefSeq" id="XP_021876847.1">
    <property type="nucleotide sequence ID" value="XM_022028154.1"/>
</dbReference>
<feature type="region of interest" description="Disordered" evidence="1">
    <location>
        <begin position="131"/>
        <end position="168"/>
    </location>
</feature>